<organism evidence="1 2">
    <name type="scientific">Micromonospora craterilacus</name>
    <dbReference type="NCBI Taxonomy" id="1655439"/>
    <lineage>
        <taxon>Bacteria</taxon>
        <taxon>Bacillati</taxon>
        <taxon>Actinomycetota</taxon>
        <taxon>Actinomycetes</taxon>
        <taxon>Micromonosporales</taxon>
        <taxon>Micromonosporaceae</taxon>
        <taxon>Micromonospora</taxon>
    </lineage>
</organism>
<dbReference type="EMBL" id="POTY01000207">
    <property type="protein sequence ID" value="PZG12459.1"/>
    <property type="molecule type" value="Genomic_DNA"/>
</dbReference>
<reference evidence="1 2" key="1">
    <citation type="submission" date="2018-01" db="EMBL/GenBank/DDBJ databases">
        <title>Draft genome sequence of Jishengella sp. NA12.</title>
        <authorList>
            <person name="Sahin N."/>
            <person name="Ay H."/>
            <person name="Saygin H."/>
        </authorList>
    </citation>
    <scope>NUCLEOTIDE SEQUENCE [LARGE SCALE GENOMIC DNA]</scope>
    <source>
        <strain evidence="1 2">NA12</strain>
    </source>
</reference>
<name>A0A2W2E700_9ACTN</name>
<evidence type="ECO:0000313" key="2">
    <source>
        <dbReference type="Proteomes" id="UP000248924"/>
    </source>
</evidence>
<evidence type="ECO:0000313" key="1">
    <source>
        <dbReference type="EMBL" id="PZG12459.1"/>
    </source>
</evidence>
<accession>A0A2W2E700</accession>
<dbReference type="Proteomes" id="UP000248924">
    <property type="component" value="Unassembled WGS sequence"/>
</dbReference>
<dbReference type="RefSeq" id="WP_111217500.1">
    <property type="nucleotide sequence ID" value="NZ_POTY01000207.1"/>
</dbReference>
<dbReference type="AlphaFoldDB" id="A0A2W2E700"/>
<comment type="caution">
    <text evidence="1">The sequence shown here is derived from an EMBL/GenBank/DDBJ whole genome shotgun (WGS) entry which is preliminary data.</text>
</comment>
<protein>
    <submittedName>
        <fullName evidence="1">Uncharacterized protein</fullName>
    </submittedName>
</protein>
<proteinExistence type="predicted"/>
<keyword evidence="2" id="KW-1185">Reference proteome</keyword>
<gene>
    <name evidence="1" type="ORF">C1I95_25770</name>
</gene>
<sequence>MTTTTVAELVDQMTPEQMRAALHRLVDLCEATSWRGDNIPADGTLIVQTTSGGHQDLPETERVFLRSDLPEDPTDPAYNVPLFWPVGGRTEENAKPRRRQSLGELLWLDDPECDRGDVSLEAFLDVVDILATLCEPNESGE</sequence>